<proteinExistence type="predicted"/>
<accession>A0A431U0P5</accession>
<dbReference type="OrthoDB" id="4535652at2"/>
<evidence type="ECO:0000313" key="3">
    <source>
        <dbReference type="EMBL" id="RTQ48495.1"/>
    </source>
</evidence>
<evidence type="ECO:0000259" key="2">
    <source>
        <dbReference type="Pfam" id="PF18962"/>
    </source>
</evidence>
<feature type="chain" id="PRO_5019021760" evidence="1">
    <location>
        <begin position="21"/>
        <end position="1077"/>
    </location>
</feature>
<dbReference type="InterPro" id="IPR029058">
    <property type="entry name" value="AB_hydrolase_fold"/>
</dbReference>
<evidence type="ECO:0000256" key="1">
    <source>
        <dbReference type="SAM" id="SignalP"/>
    </source>
</evidence>
<organism evidence="3 4">
    <name type="scientific">Hymenobacter gummosus</name>
    <dbReference type="NCBI Taxonomy" id="1776032"/>
    <lineage>
        <taxon>Bacteria</taxon>
        <taxon>Pseudomonadati</taxon>
        <taxon>Bacteroidota</taxon>
        <taxon>Cytophagia</taxon>
        <taxon>Cytophagales</taxon>
        <taxon>Hymenobacteraceae</taxon>
        <taxon>Hymenobacter</taxon>
    </lineage>
</organism>
<dbReference type="Pfam" id="PF18962">
    <property type="entry name" value="Por_Secre_tail"/>
    <property type="match status" value="1"/>
</dbReference>
<comment type="caution">
    <text evidence="3">The sequence shown here is derived from an EMBL/GenBank/DDBJ whole genome shotgun (WGS) entry which is preliminary data.</text>
</comment>
<protein>
    <submittedName>
        <fullName evidence="3">T9SS type A sorting domain-containing protein</fullName>
    </submittedName>
</protein>
<dbReference type="RefSeq" id="WP_126694201.1">
    <property type="nucleotide sequence ID" value="NZ_RXOF01000009.1"/>
</dbReference>
<feature type="signal peptide" evidence="1">
    <location>
        <begin position="1"/>
        <end position="20"/>
    </location>
</feature>
<dbReference type="NCBIfam" id="TIGR04183">
    <property type="entry name" value="Por_Secre_tail"/>
    <property type="match status" value="1"/>
</dbReference>
<keyword evidence="4" id="KW-1185">Reference proteome</keyword>
<reference evidence="3 4" key="1">
    <citation type="submission" date="2018-12" db="EMBL/GenBank/DDBJ databases">
        <title>Hymenobacter gummosus sp. nov., isolated from a spring.</title>
        <authorList>
            <person name="Nie L."/>
        </authorList>
    </citation>
    <scope>NUCLEOTIDE SEQUENCE [LARGE SCALE GENOMIC DNA]</scope>
    <source>
        <strain evidence="3 4">KCTC 52166</strain>
    </source>
</reference>
<evidence type="ECO:0000313" key="4">
    <source>
        <dbReference type="Proteomes" id="UP000282184"/>
    </source>
</evidence>
<name>A0A431U0P5_9BACT</name>
<dbReference type="Gene3D" id="3.40.50.1820">
    <property type="entry name" value="alpha/beta hydrolase"/>
    <property type="match status" value="1"/>
</dbReference>
<sequence>MKHAYLWLFCWLVAASAALAQRPLVTTAAAPGGGGPPISIPMPATNPYTRLVDSLLQHVSKSGVSSSLLYDRVLPLALLHAFEPAVDTSSAQHFRQAYLELYAASYTVPPRPAPERFDDRLDYLARRDSVPLAVLDARFQLLDTLAMPDQLLALQNGLFYDVAGRPRAPFYTRQLTLAAALADTVAAAAHFYVAPELLLSTRGRRVSGLLVDFDNGQGAVACQPGQRVAVSYAAPGRKLLRFTVYFAGGGQAQAQARLVVRASGGAARAAAPGGPVVGPGPGEPAAVSLPLTDQIGTVRAAIPFESYANNGSYYNVGRIYGEGEYLTVLHHPASQAEYGANPQNYQLRNPVIFIDGIDFGDKRKLYFPRPGDEESLYDQLQRNGVLATLDRLQRDLIILNFPKSRRDVEGGGRTSEDIDGGADYIERNAMVLVQLLNTLKPRLAVDPATGQPYKFAIIGPSMGGLVSRYALAFMEKYYNDPNGSINGQPTYLNPDYDHRTSVWLSFDAPHQGANVPLAAQYFLSFYRMMSASANRNLNVKINSPAAQQMLVDHHLKTVQSAAGSPAFRNPFMYALRDNGLPGSLGYPQNLRRVAIANGAQNGQLATHGTPCGEALRMDIWLRNPRLLFLVPRNSLLKLSNARMNFTPHLNNNCTVFEGYIDLVVAFHNFTPFHRREVARSQANGSYDLAPGGWYDAMKQVRDIGEEADDKAGYDMQFFNLHPRHTFIPTVSALGYQYRSMSSYQSTGTLPNPYANLRGYNLVCNDETPFDAYYASATSNTEHVTVNDSDMQAFLFRELAGITETPVFSTAPTSLCPGQSATYTLDQCVNPTRTGQPGTIYTWTLTGPLSFSAGNPADQTRTGVGPSVVIYGLTTPGTGQIEVRATRTGYQASAPLTLPVTVGPSELNLTVNGDCAGSTVTLSANGLNVQGDYRWNINNAGFLPHYNGLAQVQYTLPDNDPTQTQMPVVIEATGTCPGSPTPVRLTTAVLVTYAPGCANQRPAYAVYPNPAQEELTIEESQRAAFQATLYDGQGQPRRQQQAPQGRLRLDTRALPAGLYHLQLRRGNRTEQRQIQVTH</sequence>
<dbReference type="EMBL" id="RXOF01000009">
    <property type="protein sequence ID" value="RTQ48495.1"/>
    <property type="molecule type" value="Genomic_DNA"/>
</dbReference>
<dbReference type="SUPFAM" id="SSF53474">
    <property type="entry name" value="alpha/beta-Hydrolases"/>
    <property type="match status" value="1"/>
</dbReference>
<feature type="domain" description="Secretion system C-terminal sorting" evidence="2">
    <location>
        <begin position="1005"/>
        <end position="1072"/>
    </location>
</feature>
<dbReference type="InterPro" id="IPR026444">
    <property type="entry name" value="Secre_tail"/>
</dbReference>
<dbReference type="Proteomes" id="UP000282184">
    <property type="component" value="Unassembled WGS sequence"/>
</dbReference>
<gene>
    <name evidence="3" type="ORF">EJV47_16115</name>
</gene>
<dbReference type="AlphaFoldDB" id="A0A431U0P5"/>
<keyword evidence="1" id="KW-0732">Signal</keyword>